<dbReference type="EMBL" id="JACMRX010000004">
    <property type="protein sequence ID" value="KAF7991388.1"/>
    <property type="molecule type" value="Genomic_DNA"/>
</dbReference>
<accession>A0A834XRU0</accession>
<dbReference type="OrthoDB" id="6084504at2759"/>
<name>A0A834XRU0_APHGI</name>
<keyword evidence="1" id="KW-0233">DNA recombination</keyword>
<feature type="compositionally biased region" description="Polar residues" evidence="3">
    <location>
        <begin position="383"/>
        <end position="395"/>
    </location>
</feature>
<evidence type="ECO:0000313" key="5">
    <source>
        <dbReference type="Proteomes" id="UP000639338"/>
    </source>
</evidence>
<comment type="caution">
    <text evidence="4">The sequence shown here is derived from an EMBL/GenBank/DDBJ whole genome shotgun (WGS) entry which is preliminary data.</text>
</comment>
<gene>
    <name evidence="4" type="ORF">HCN44_002950</name>
</gene>
<dbReference type="Proteomes" id="UP000639338">
    <property type="component" value="Unassembled WGS sequence"/>
</dbReference>
<reference evidence="4 5" key="1">
    <citation type="submission" date="2020-08" db="EMBL/GenBank/DDBJ databases">
        <title>Aphidius gifuensis genome sequencing and assembly.</title>
        <authorList>
            <person name="Du Z."/>
        </authorList>
    </citation>
    <scope>NUCLEOTIDE SEQUENCE [LARGE SCALE GENOMIC DNA]</scope>
    <source>
        <strain evidence="4">YNYX2018</strain>
        <tissue evidence="4">Adults</tissue>
    </source>
</reference>
<feature type="compositionally biased region" description="Low complexity" evidence="3">
    <location>
        <begin position="312"/>
        <end position="324"/>
    </location>
</feature>
<feature type="region of interest" description="Disordered" evidence="3">
    <location>
        <begin position="303"/>
        <end position="324"/>
    </location>
</feature>
<dbReference type="GO" id="GO:0015074">
    <property type="term" value="P:DNA integration"/>
    <property type="evidence" value="ECO:0007669"/>
    <property type="project" value="InterPro"/>
</dbReference>
<dbReference type="InterPro" id="IPR013762">
    <property type="entry name" value="Integrase-like_cat_sf"/>
</dbReference>
<dbReference type="GO" id="GO:0003677">
    <property type="term" value="F:DNA binding"/>
    <property type="evidence" value="ECO:0007669"/>
    <property type="project" value="InterPro"/>
</dbReference>
<feature type="coiled-coil region" evidence="2">
    <location>
        <begin position="510"/>
        <end position="544"/>
    </location>
</feature>
<evidence type="ECO:0000313" key="4">
    <source>
        <dbReference type="EMBL" id="KAF7991388.1"/>
    </source>
</evidence>
<organism evidence="4 5">
    <name type="scientific">Aphidius gifuensis</name>
    <name type="common">Parasitoid wasp</name>
    <dbReference type="NCBI Taxonomy" id="684658"/>
    <lineage>
        <taxon>Eukaryota</taxon>
        <taxon>Metazoa</taxon>
        <taxon>Ecdysozoa</taxon>
        <taxon>Arthropoda</taxon>
        <taxon>Hexapoda</taxon>
        <taxon>Insecta</taxon>
        <taxon>Pterygota</taxon>
        <taxon>Neoptera</taxon>
        <taxon>Endopterygota</taxon>
        <taxon>Hymenoptera</taxon>
        <taxon>Apocrita</taxon>
        <taxon>Ichneumonoidea</taxon>
        <taxon>Braconidae</taxon>
        <taxon>Aphidiinae</taxon>
        <taxon>Aphidius</taxon>
    </lineage>
</organism>
<proteinExistence type="predicted"/>
<sequence>MEIDTSEEVADNCPTITINDFARHEQIVVDIEDVEDVEDDDDDNDIPKKSKDAYLRTYNNLQTWKKSNNITGWSEDVLLLYFEDVKKIYSPITLKAIFTRLKITIKKYHTIDIGHYEQVMHFLKQNELGYKPKKSSVFKVNEIKKFIDTAPDYLYLAHKVGMILGVTGVCRGTDLWALELKNIKYFGNNKLTITLFNKVNQTNRVFTHKGVWSNNIKKYVDLRPQNTDTSRLFLNYQHGKCTKQPIGKNKISKWPCQIAKFLKLEKPEMYTGHGIRSTSTSLFAKRIKHIGSQKNSKIACIQSSTGKRNSFSSPTSPTSPTTSSSNIYQKIVVQTTPVVKDENLKINETITNTNIDSLDVDPLNISDLTPPTPTPSSSSSSSQCHDNFSTSIPTSQETNYHFSKCNNYFSDETNREESNTLNDNQLIKLISSAELTEIKDELCDDITIIENDNNSSENIVNTLSTNCSEKIDEIQNNVTTIKKTTQSLINDIITDKQTNKNDDDDNNYAKKEHEIKLKILNLQLERAEIQLQTARNDLNYSEINIKLIKAKANNYSL</sequence>
<dbReference type="Gene3D" id="1.10.443.10">
    <property type="entry name" value="Intergrase catalytic core"/>
    <property type="match status" value="1"/>
</dbReference>
<evidence type="ECO:0000256" key="1">
    <source>
        <dbReference type="ARBA" id="ARBA00023172"/>
    </source>
</evidence>
<keyword evidence="5" id="KW-1185">Reference proteome</keyword>
<feature type="region of interest" description="Disordered" evidence="3">
    <location>
        <begin position="359"/>
        <end position="395"/>
    </location>
</feature>
<evidence type="ECO:0000256" key="3">
    <source>
        <dbReference type="SAM" id="MobiDB-lite"/>
    </source>
</evidence>
<dbReference type="GO" id="GO:0006310">
    <property type="term" value="P:DNA recombination"/>
    <property type="evidence" value="ECO:0007669"/>
    <property type="project" value="UniProtKB-KW"/>
</dbReference>
<dbReference type="InterPro" id="IPR011010">
    <property type="entry name" value="DNA_brk_join_enz"/>
</dbReference>
<dbReference type="SUPFAM" id="SSF56349">
    <property type="entry name" value="DNA breaking-rejoining enzymes"/>
    <property type="match status" value="1"/>
</dbReference>
<dbReference type="AlphaFoldDB" id="A0A834XRU0"/>
<evidence type="ECO:0000256" key="2">
    <source>
        <dbReference type="SAM" id="Coils"/>
    </source>
</evidence>
<protein>
    <submittedName>
        <fullName evidence="4">Uncharacterized protein</fullName>
    </submittedName>
</protein>
<keyword evidence="2" id="KW-0175">Coiled coil</keyword>